<dbReference type="RefSeq" id="WP_336587251.1">
    <property type="nucleotide sequence ID" value="NZ_JBBAXC010000009.1"/>
</dbReference>
<comment type="caution">
    <text evidence="1">The sequence shown here is derived from an EMBL/GenBank/DDBJ whole genome shotgun (WGS) entry which is preliminary data.</text>
</comment>
<sequence length="127" mass="14621">MYHYHPFHSVIHQPPCRRLSPLAYMIPTREFPPISTKLFKKSAELSISLLTDARLLMDKISSSEEFSYQLMNAAQLSDTDTVKELVRSIGMQAQPSINYNPDGLSILLTKDFEHIDCCKIHLALRWQ</sequence>
<name>A0ABU8HF84_9BACI</name>
<gene>
    <name evidence="1" type="ORF">WAK64_12185</name>
</gene>
<dbReference type="InterPro" id="IPR058870">
    <property type="entry name" value="YuzC"/>
</dbReference>
<accession>A0ABU8HF84</accession>
<protein>
    <submittedName>
        <fullName evidence="1">Uncharacterized protein</fullName>
    </submittedName>
</protein>
<dbReference type="Pfam" id="PF26344">
    <property type="entry name" value="YuzC"/>
    <property type="match status" value="1"/>
</dbReference>
<dbReference type="EMBL" id="JBBAXC010000009">
    <property type="protein sequence ID" value="MEI5907812.1"/>
    <property type="molecule type" value="Genomic_DNA"/>
</dbReference>
<reference evidence="1 2" key="1">
    <citation type="journal article" date="2018" name="J. Microbiol.">
        <title>Bacillus spongiae sp. nov., isolated from sponge of Jeju Island.</title>
        <authorList>
            <person name="Lee G.E."/>
            <person name="Im W.T."/>
            <person name="Park J.S."/>
        </authorList>
    </citation>
    <scope>NUCLEOTIDE SEQUENCE [LARGE SCALE GENOMIC DNA]</scope>
    <source>
        <strain evidence="1 2">135PIL107-10</strain>
    </source>
</reference>
<dbReference type="Proteomes" id="UP001312865">
    <property type="component" value="Unassembled WGS sequence"/>
</dbReference>
<proteinExistence type="predicted"/>
<evidence type="ECO:0000313" key="2">
    <source>
        <dbReference type="Proteomes" id="UP001312865"/>
    </source>
</evidence>
<organism evidence="1 2">
    <name type="scientific">Bacillus spongiae</name>
    <dbReference type="NCBI Taxonomy" id="2683610"/>
    <lineage>
        <taxon>Bacteria</taxon>
        <taxon>Bacillati</taxon>
        <taxon>Bacillota</taxon>
        <taxon>Bacilli</taxon>
        <taxon>Bacillales</taxon>
        <taxon>Bacillaceae</taxon>
        <taxon>Bacillus</taxon>
    </lineage>
</organism>
<evidence type="ECO:0000313" key="1">
    <source>
        <dbReference type="EMBL" id="MEI5907812.1"/>
    </source>
</evidence>
<keyword evidence="2" id="KW-1185">Reference proteome</keyword>